<protein>
    <submittedName>
        <fullName evidence="1">Uncharacterized protein</fullName>
    </submittedName>
</protein>
<dbReference type="EMBL" id="AUWU02000001">
    <property type="protein sequence ID" value="KAH0577149.1"/>
    <property type="molecule type" value="Genomic_DNA"/>
</dbReference>
<name>V6LSN2_9EUKA</name>
<reference evidence="1 2" key="1">
    <citation type="journal article" date="2014" name="PLoS Genet.">
        <title>The Genome of Spironucleus salmonicida Highlights a Fish Pathogen Adapted to Fluctuating Environments.</title>
        <authorList>
            <person name="Xu F."/>
            <person name="Jerlstrom-Hultqvist J."/>
            <person name="Einarsson E."/>
            <person name="Astvaldsson A."/>
            <person name="Svard S.G."/>
            <person name="Andersson J.O."/>
        </authorList>
    </citation>
    <scope>NUCLEOTIDE SEQUENCE</scope>
    <source>
        <strain evidence="2">ATCC 50377</strain>
    </source>
</reference>
<evidence type="ECO:0000313" key="3">
    <source>
        <dbReference type="Proteomes" id="UP000018208"/>
    </source>
</evidence>
<reference evidence="2" key="2">
    <citation type="submission" date="2020-12" db="EMBL/GenBank/DDBJ databases">
        <title>New Spironucleus salmonicida genome in near-complete chromosomes.</title>
        <authorList>
            <person name="Xu F."/>
            <person name="Kurt Z."/>
            <person name="Jimenez-Gonzalez A."/>
            <person name="Astvaldsson A."/>
            <person name="Andersson J.O."/>
            <person name="Svard S.G."/>
        </authorList>
    </citation>
    <scope>NUCLEOTIDE SEQUENCE</scope>
    <source>
        <strain evidence="2">ATCC 50377</strain>
    </source>
</reference>
<dbReference type="EMBL" id="KI546133">
    <property type="protein sequence ID" value="EST43794.1"/>
    <property type="molecule type" value="Genomic_DNA"/>
</dbReference>
<gene>
    <name evidence="1" type="ORF">SS50377_16412</name>
    <name evidence="2" type="ORF">SS50377_20500</name>
</gene>
<sequence>MGTGSQSKLEFLANETDETDAHFGSNAKIDPNSFVNPLIQQRISSIKTSVTASNSVSLGSYKIQRGNTLQQQGEFLVPSRLDSNMYLK</sequence>
<dbReference type="Proteomes" id="UP000018208">
    <property type="component" value="Unassembled WGS sequence"/>
</dbReference>
<accession>V6LSN2</accession>
<proteinExistence type="predicted"/>
<evidence type="ECO:0000313" key="2">
    <source>
        <dbReference type="EMBL" id="KAH0577149.1"/>
    </source>
</evidence>
<dbReference type="VEuPathDB" id="GiardiaDB:SS50377_20500"/>
<organism evidence="1">
    <name type="scientific">Spironucleus salmonicida</name>
    <dbReference type="NCBI Taxonomy" id="348837"/>
    <lineage>
        <taxon>Eukaryota</taxon>
        <taxon>Metamonada</taxon>
        <taxon>Diplomonadida</taxon>
        <taxon>Hexamitidae</taxon>
        <taxon>Hexamitinae</taxon>
        <taxon>Spironucleus</taxon>
    </lineage>
</organism>
<evidence type="ECO:0000313" key="1">
    <source>
        <dbReference type="EMBL" id="EST43794.1"/>
    </source>
</evidence>
<keyword evidence="3" id="KW-1185">Reference proteome</keyword>
<dbReference type="AlphaFoldDB" id="V6LSN2"/>